<reference evidence="2 3" key="1">
    <citation type="submission" date="2022-10" db="EMBL/GenBank/DDBJ databases">
        <title>Defluviimonas sp. CAU 1641 isolated from mud.</title>
        <authorList>
            <person name="Kim W."/>
        </authorList>
    </citation>
    <scope>NUCLEOTIDE SEQUENCE [LARGE SCALE GENOMIC DNA]</scope>
    <source>
        <strain evidence="2 3">CAU 1641</strain>
    </source>
</reference>
<evidence type="ECO:0000313" key="3">
    <source>
        <dbReference type="Proteomes" id="UP001207582"/>
    </source>
</evidence>
<name>A0ABT3J5P3_9RHOB</name>
<comment type="caution">
    <text evidence="2">The sequence shown here is derived from an EMBL/GenBank/DDBJ whole genome shotgun (WGS) entry which is preliminary data.</text>
</comment>
<accession>A0ABT3J5P3</accession>
<organism evidence="2 3">
    <name type="scientific">Defluviimonas salinarum</name>
    <dbReference type="NCBI Taxonomy" id="2992147"/>
    <lineage>
        <taxon>Bacteria</taxon>
        <taxon>Pseudomonadati</taxon>
        <taxon>Pseudomonadota</taxon>
        <taxon>Alphaproteobacteria</taxon>
        <taxon>Rhodobacterales</taxon>
        <taxon>Paracoccaceae</taxon>
        <taxon>Albidovulum</taxon>
    </lineage>
</organism>
<proteinExistence type="predicted"/>
<evidence type="ECO:0000259" key="1">
    <source>
        <dbReference type="Pfam" id="PF14216"/>
    </source>
</evidence>
<evidence type="ECO:0000313" key="2">
    <source>
        <dbReference type="EMBL" id="MCW3782998.1"/>
    </source>
</evidence>
<gene>
    <name evidence="2" type="ORF">OM960_15725</name>
</gene>
<dbReference type="EMBL" id="JAPDOG010000014">
    <property type="protein sequence ID" value="MCW3782998.1"/>
    <property type="molecule type" value="Genomic_DNA"/>
</dbReference>
<protein>
    <submittedName>
        <fullName evidence="2">DUF4326 domain-containing protein</fullName>
    </submittedName>
</protein>
<dbReference type="Pfam" id="PF14216">
    <property type="entry name" value="DUF4326"/>
    <property type="match status" value="1"/>
</dbReference>
<dbReference type="InterPro" id="IPR025475">
    <property type="entry name" value="DUF4326"/>
</dbReference>
<dbReference type="Proteomes" id="UP001207582">
    <property type="component" value="Unassembled WGS sequence"/>
</dbReference>
<feature type="domain" description="DUF4326" evidence="1">
    <location>
        <begin position="19"/>
        <end position="88"/>
    </location>
</feature>
<sequence length="109" mass="12130">MGSDIDIPQVLNAHVVGKSAPNAVYVGRPSPFGNPFSIGKDGTREEVIAKYVAWLHQNPDFVARARRELKGRDLICWCAPRACHGHILRDLALGRDLPPIEAPRQRRLL</sequence>
<dbReference type="RefSeq" id="WP_264772632.1">
    <property type="nucleotide sequence ID" value="NZ_JAPDOG010000014.1"/>
</dbReference>
<keyword evidence="3" id="KW-1185">Reference proteome</keyword>